<dbReference type="OrthoDB" id="3944494at2759"/>
<dbReference type="AlphaFoldDB" id="A0A9P4JI43"/>
<name>A0A9P4JI43_9PLEO</name>
<proteinExistence type="predicted"/>
<gene>
    <name evidence="1" type="ORF">GQ43DRAFT_444085</name>
</gene>
<dbReference type="EMBL" id="ML994214">
    <property type="protein sequence ID" value="KAF2197629.1"/>
    <property type="molecule type" value="Genomic_DNA"/>
</dbReference>
<reference evidence="1" key="1">
    <citation type="journal article" date="2020" name="Stud. Mycol.">
        <title>101 Dothideomycetes genomes: a test case for predicting lifestyles and emergence of pathogens.</title>
        <authorList>
            <person name="Haridas S."/>
            <person name="Albert R."/>
            <person name="Binder M."/>
            <person name="Bloem J."/>
            <person name="Labutti K."/>
            <person name="Salamov A."/>
            <person name="Andreopoulos B."/>
            <person name="Baker S."/>
            <person name="Barry K."/>
            <person name="Bills G."/>
            <person name="Bluhm B."/>
            <person name="Cannon C."/>
            <person name="Castanera R."/>
            <person name="Culley D."/>
            <person name="Daum C."/>
            <person name="Ezra D."/>
            <person name="Gonzalez J."/>
            <person name="Henrissat B."/>
            <person name="Kuo A."/>
            <person name="Liang C."/>
            <person name="Lipzen A."/>
            <person name="Lutzoni F."/>
            <person name="Magnuson J."/>
            <person name="Mondo S."/>
            <person name="Nolan M."/>
            <person name="Ohm R."/>
            <person name="Pangilinan J."/>
            <person name="Park H.-J."/>
            <person name="Ramirez L."/>
            <person name="Alfaro M."/>
            <person name="Sun H."/>
            <person name="Tritt A."/>
            <person name="Yoshinaga Y."/>
            <person name="Zwiers L.-H."/>
            <person name="Turgeon B."/>
            <person name="Goodwin S."/>
            <person name="Spatafora J."/>
            <person name="Crous P."/>
            <person name="Grigoriev I."/>
        </authorList>
    </citation>
    <scope>NUCLEOTIDE SEQUENCE</scope>
    <source>
        <strain evidence="1">ATCC 74209</strain>
    </source>
</reference>
<keyword evidence="2" id="KW-1185">Reference proteome</keyword>
<organism evidence="1 2">
    <name type="scientific">Delitschia confertaspora ATCC 74209</name>
    <dbReference type="NCBI Taxonomy" id="1513339"/>
    <lineage>
        <taxon>Eukaryota</taxon>
        <taxon>Fungi</taxon>
        <taxon>Dikarya</taxon>
        <taxon>Ascomycota</taxon>
        <taxon>Pezizomycotina</taxon>
        <taxon>Dothideomycetes</taxon>
        <taxon>Pleosporomycetidae</taxon>
        <taxon>Pleosporales</taxon>
        <taxon>Delitschiaceae</taxon>
        <taxon>Delitschia</taxon>
    </lineage>
</organism>
<sequence length="56" mass="6249">MDLFTFDPWYQVLVCKPYGYAVPPSCLASHVSTVLSLRMLVATPVYPTLGLPNQFT</sequence>
<evidence type="ECO:0000313" key="2">
    <source>
        <dbReference type="Proteomes" id="UP000799536"/>
    </source>
</evidence>
<comment type="caution">
    <text evidence="1">The sequence shown here is derived from an EMBL/GenBank/DDBJ whole genome shotgun (WGS) entry which is preliminary data.</text>
</comment>
<evidence type="ECO:0000313" key="1">
    <source>
        <dbReference type="EMBL" id="KAF2197629.1"/>
    </source>
</evidence>
<dbReference type="Proteomes" id="UP000799536">
    <property type="component" value="Unassembled WGS sequence"/>
</dbReference>
<accession>A0A9P4JI43</accession>
<protein>
    <submittedName>
        <fullName evidence="1">Uncharacterized protein</fullName>
    </submittedName>
</protein>